<comment type="caution">
    <text evidence="2">The sequence shown here is derived from an EMBL/GenBank/DDBJ whole genome shotgun (WGS) entry which is preliminary data.</text>
</comment>
<protein>
    <submittedName>
        <fullName evidence="2">Uncharacterized protein</fullName>
    </submittedName>
</protein>
<reference evidence="2" key="1">
    <citation type="journal article" date="2019" name="bioRxiv">
        <title>The Genome of the Zebra Mussel, Dreissena polymorpha: A Resource for Invasive Species Research.</title>
        <authorList>
            <person name="McCartney M.A."/>
            <person name="Auch B."/>
            <person name="Kono T."/>
            <person name="Mallez S."/>
            <person name="Zhang Y."/>
            <person name="Obille A."/>
            <person name="Becker A."/>
            <person name="Abrahante J.E."/>
            <person name="Garbe J."/>
            <person name="Badalamenti J.P."/>
            <person name="Herman A."/>
            <person name="Mangelson H."/>
            <person name="Liachko I."/>
            <person name="Sullivan S."/>
            <person name="Sone E.D."/>
            <person name="Koren S."/>
            <person name="Silverstein K.A.T."/>
            <person name="Beckman K.B."/>
            <person name="Gohl D.M."/>
        </authorList>
    </citation>
    <scope>NUCLEOTIDE SEQUENCE</scope>
    <source>
        <strain evidence="2">Duluth1</strain>
        <tissue evidence="2">Whole animal</tissue>
    </source>
</reference>
<feature type="compositionally biased region" description="Basic and acidic residues" evidence="1">
    <location>
        <begin position="30"/>
        <end position="52"/>
    </location>
</feature>
<dbReference type="AlphaFoldDB" id="A0A9D4BZ63"/>
<accession>A0A9D4BZ63</accession>
<feature type="region of interest" description="Disordered" evidence="1">
    <location>
        <begin position="26"/>
        <end position="52"/>
    </location>
</feature>
<evidence type="ECO:0000313" key="2">
    <source>
        <dbReference type="EMBL" id="KAH3713694.1"/>
    </source>
</evidence>
<reference evidence="2" key="2">
    <citation type="submission" date="2020-11" db="EMBL/GenBank/DDBJ databases">
        <authorList>
            <person name="McCartney M.A."/>
            <person name="Auch B."/>
            <person name="Kono T."/>
            <person name="Mallez S."/>
            <person name="Becker A."/>
            <person name="Gohl D.M."/>
            <person name="Silverstein K.A.T."/>
            <person name="Koren S."/>
            <person name="Bechman K.B."/>
            <person name="Herman A."/>
            <person name="Abrahante J.E."/>
            <person name="Garbe J."/>
        </authorList>
    </citation>
    <scope>NUCLEOTIDE SEQUENCE</scope>
    <source>
        <strain evidence="2">Duluth1</strain>
        <tissue evidence="2">Whole animal</tissue>
    </source>
</reference>
<dbReference type="EMBL" id="JAIWYP010000014">
    <property type="protein sequence ID" value="KAH3713694.1"/>
    <property type="molecule type" value="Genomic_DNA"/>
</dbReference>
<evidence type="ECO:0000313" key="3">
    <source>
        <dbReference type="Proteomes" id="UP000828390"/>
    </source>
</evidence>
<organism evidence="2 3">
    <name type="scientific">Dreissena polymorpha</name>
    <name type="common">Zebra mussel</name>
    <name type="synonym">Mytilus polymorpha</name>
    <dbReference type="NCBI Taxonomy" id="45954"/>
    <lineage>
        <taxon>Eukaryota</taxon>
        <taxon>Metazoa</taxon>
        <taxon>Spiralia</taxon>
        <taxon>Lophotrochozoa</taxon>
        <taxon>Mollusca</taxon>
        <taxon>Bivalvia</taxon>
        <taxon>Autobranchia</taxon>
        <taxon>Heteroconchia</taxon>
        <taxon>Euheterodonta</taxon>
        <taxon>Imparidentia</taxon>
        <taxon>Neoheterodontei</taxon>
        <taxon>Myida</taxon>
        <taxon>Dreissenoidea</taxon>
        <taxon>Dreissenidae</taxon>
        <taxon>Dreissena</taxon>
    </lineage>
</organism>
<dbReference type="Proteomes" id="UP000828390">
    <property type="component" value="Unassembled WGS sequence"/>
</dbReference>
<name>A0A9D4BZ63_DREPO</name>
<sequence length="134" mass="17107">MANATNYQERHFLNFRQDTLLKRTISKTVGKRERERREREREREREKREERERERWIAGSREEREIDYREYREHLRSKRESSREFRYRNQRERACRKHSSLQVLIWNQTLYKFRSGFPECVHIKKNTYERKLRK</sequence>
<proteinExistence type="predicted"/>
<gene>
    <name evidence="2" type="ORF">DPMN_073491</name>
</gene>
<keyword evidence="3" id="KW-1185">Reference proteome</keyword>
<evidence type="ECO:0000256" key="1">
    <source>
        <dbReference type="SAM" id="MobiDB-lite"/>
    </source>
</evidence>